<reference evidence="3 5" key="3">
    <citation type="submission" date="2017-11" db="EMBL/GenBank/DDBJ databases">
        <title>De-novo sequencing of pomegranate (Punica granatum L.) genome.</title>
        <authorList>
            <person name="Akparov Z."/>
            <person name="Amiraslanov A."/>
            <person name="Hajiyeva S."/>
            <person name="Abbasov M."/>
            <person name="Kaur K."/>
            <person name="Hamwieh A."/>
            <person name="Solovyev V."/>
            <person name="Salamov A."/>
            <person name="Braich B."/>
            <person name="Kosarev P."/>
            <person name="Mahmoud A."/>
            <person name="Hajiyev E."/>
            <person name="Babayeva S."/>
            <person name="Izzatullayeva V."/>
            <person name="Mammadov A."/>
            <person name="Mammadov A."/>
            <person name="Sharifova S."/>
            <person name="Ojaghi J."/>
            <person name="Eynullazada K."/>
            <person name="Bayramov B."/>
            <person name="Abdulazimova A."/>
            <person name="Shahmuradov I."/>
        </authorList>
    </citation>
    <scope>NUCLEOTIDE SEQUENCE [LARGE SCALE GENOMIC DNA]</scope>
    <source>
        <strain evidence="3">AG2017</strain>
        <strain evidence="5">cv. AG2017</strain>
        <tissue evidence="3">Leaf</tissue>
    </source>
</reference>
<keyword evidence="5" id="KW-1185">Reference proteome</keyword>
<dbReference type="Proteomes" id="UP000197138">
    <property type="component" value="Unassembled WGS sequence"/>
</dbReference>
<organism evidence="2 4">
    <name type="scientific">Punica granatum</name>
    <name type="common">Pomegranate</name>
    <dbReference type="NCBI Taxonomy" id="22663"/>
    <lineage>
        <taxon>Eukaryota</taxon>
        <taxon>Viridiplantae</taxon>
        <taxon>Streptophyta</taxon>
        <taxon>Embryophyta</taxon>
        <taxon>Tracheophyta</taxon>
        <taxon>Spermatophyta</taxon>
        <taxon>Magnoliopsida</taxon>
        <taxon>eudicotyledons</taxon>
        <taxon>Gunneridae</taxon>
        <taxon>Pentapetalae</taxon>
        <taxon>rosids</taxon>
        <taxon>malvids</taxon>
        <taxon>Myrtales</taxon>
        <taxon>Lythraceae</taxon>
        <taxon>Punica</taxon>
    </lineage>
</organism>
<feature type="signal peptide" evidence="1">
    <location>
        <begin position="1"/>
        <end position="29"/>
    </location>
</feature>
<evidence type="ECO:0000313" key="4">
    <source>
        <dbReference type="Proteomes" id="UP000197138"/>
    </source>
</evidence>
<name>A0A218X825_PUNGR</name>
<gene>
    <name evidence="2" type="ORF">CDL15_Pgr006691</name>
    <name evidence="3" type="ORF">CRG98_033701</name>
</gene>
<dbReference type="Proteomes" id="UP000233551">
    <property type="component" value="Unassembled WGS sequence"/>
</dbReference>
<comment type="caution">
    <text evidence="2">The sequence shown here is derived from an EMBL/GenBank/DDBJ whole genome shotgun (WGS) entry which is preliminary data.</text>
</comment>
<evidence type="ECO:0000313" key="5">
    <source>
        <dbReference type="Proteomes" id="UP000233551"/>
    </source>
</evidence>
<accession>A0A218X825</accession>
<protein>
    <submittedName>
        <fullName evidence="2">Uncharacterized protein</fullName>
    </submittedName>
</protein>
<evidence type="ECO:0000313" key="2">
    <source>
        <dbReference type="EMBL" id="OWM80661.1"/>
    </source>
</evidence>
<reference evidence="4" key="1">
    <citation type="journal article" date="2017" name="Plant J.">
        <title>The pomegranate (Punica granatum L.) genome and the genomics of punicalagin biosynthesis.</title>
        <authorList>
            <person name="Qin G."/>
            <person name="Xu C."/>
            <person name="Ming R."/>
            <person name="Tang H."/>
            <person name="Guyot R."/>
            <person name="Kramer E.M."/>
            <person name="Hu Y."/>
            <person name="Yi X."/>
            <person name="Qi Y."/>
            <person name="Xu X."/>
            <person name="Gao Z."/>
            <person name="Pan H."/>
            <person name="Jian J."/>
            <person name="Tian Y."/>
            <person name="Yue Z."/>
            <person name="Xu Y."/>
        </authorList>
    </citation>
    <scope>NUCLEOTIDE SEQUENCE [LARGE SCALE GENOMIC DNA]</scope>
    <source>
        <strain evidence="4">cv. Dabenzi</strain>
    </source>
</reference>
<dbReference type="PROSITE" id="PS51257">
    <property type="entry name" value="PROKAR_LIPOPROTEIN"/>
    <property type="match status" value="1"/>
</dbReference>
<keyword evidence="1" id="KW-0732">Signal</keyword>
<proteinExistence type="predicted"/>
<reference evidence="2" key="2">
    <citation type="submission" date="2017-06" db="EMBL/GenBank/DDBJ databases">
        <title>The pomegranate genome and the genomics of punicalagin biosynthesis.</title>
        <authorList>
            <person name="Xu C."/>
        </authorList>
    </citation>
    <scope>NUCLEOTIDE SEQUENCE [LARGE SCALE GENOMIC DNA]</scope>
    <source>
        <tissue evidence="2">Fresh leaf</tissue>
    </source>
</reference>
<evidence type="ECO:0000313" key="3">
    <source>
        <dbReference type="EMBL" id="PKI45902.1"/>
    </source>
</evidence>
<dbReference type="EMBL" id="MTKT01002214">
    <property type="protein sequence ID" value="OWM80661.1"/>
    <property type="molecule type" value="Genomic_DNA"/>
</dbReference>
<feature type="chain" id="PRO_5014071916" evidence="1">
    <location>
        <begin position="30"/>
        <end position="102"/>
    </location>
</feature>
<dbReference type="EMBL" id="PGOL01002685">
    <property type="protein sequence ID" value="PKI45902.1"/>
    <property type="molecule type" value="Genomic_DNA"/>
</dbReference>
<dbReference type="AlphaFoldDB" id="A0A218X825"/>
<sequence>MAKNGCLCLWSVLSVVLILVSLQSCLVNGRALRQLETTRPSSTIGDDIRGCGQEDGDASGSSSIIGMASFVVSSNNETSRFSVFRSLAFKLASGPSRRGPGH</sequence>
<evidence type="ECO:0000256" key="1">
    <source>
        <dbReference type="SAM" id="SignalP"/>
    </source>
</evidence>